<evidence type="ECO:0000256" key="12">
    <source>
        <dbReference type="SAM" id="MobiDB-lite"/>
    </source>
</evidence>
<dbReference type="GO" id="GO:0043657">
    <property type="term" value="C:host cell"/>
    <property type="evidence" value="ECO:0007669"/>
    <property type="project" value="UniProtKB-SubCell"/>
</dbReference>
<evidence type="ECO:0000256" key="11">
    <source>
        <dbReference type="RuleBase" id="RU003540"/>
    </source>
</evidence>
<comment type="subcellular location">
    <subcellularLocation>
        <location evidence="1">Host cell</location>
    </subcellularLocation>
    <subcellularLocation>
        <location evidence="2">Secreted</location>
        <location evidence="2">Extracellular exosome</location>
    </subcellularLocation>
    <subcellularLocation>
        <location evidence="9">Tegument</location>
    </subcellularLocation>
</comment>
<evidence type="ECO:0000256" key="2">
    <source>
        <dbReference type="ARBA" id="ARBA00004550"/>
    </source>
</evidence>
<comment type="caution">
    <text evidence="13">The sequence shown here is derived from an EMBL/GenBank/DDBJ whole genome shotgun (WGS) entry which is preliminary data.</text>
</comment>
<proteinExistence type="inferred from homology"/>
<protein>
    <recommendedName>
        <fullName evidence="10 11">Annexin</fullName>
    </recommendedName>
</protein>
<dbReference type="GO" id="GO:0005634">
    <property type="term" value="C:nucleus"/>
    <property type="evidence" value="ECO:0007669"/>
    <property type="project" value="TreeGrafter"/>
</dbReference>
<dbReference type="SMART" id="SM00335">
    <property type="entry name" value="ANX"/>
    <property type="match status" value="8"/>
</dbReference>
<keyword evidence="7 11" id="KW-0111">Calcium/phospholipid-binding</keyword>
<dbReference type="FunFam" id="1.10.220.10:FF:000001">
    <property type="entry name" value="Annexin"/>
    <property type="match status" value="2"/>
</dbReference>
<dbReference type="InterPro" id="IPR001464">
    <property type="entry name" value="Annexin"/>
</dbReference>
<dbReference type="InterPro" id="IPR018252">
    <property type="entry name" value="Annexin_repeat_CS"/>
</dbReference>
<dbReference type="GO" id="GO:0005544">
    <property type="term" value="F:calcium-dependent phospholipid binding"/>
    <property type="evidence" value="ECO:0007669"/>
    <property type="project" value="UniProtKB-KW"/>
</dbReference>
<dbReference type="SUPFAM" id="SSF47874">
    <property type="entry name" value="Annexin"/>
    <property type="match status" value="2"/>
</dbReference>
<dbReference type="GO" id="GO:0005737">
    <property type="term" value="C:cytoplasm"/>
    <property type="evidence" value="ECO:0007669"/>
    <property type="project" value="TreeGrafter"/>
</dbReference>
<dbReference type="EMBL" id="CAJNOC010000029">
    <property type="protein sequence ID" value="CAF0708115.1"/>
    <property type="molecule type" value="Genomic_DNA"/>
</dbReference>
<name>A0A813M311_9BILA</name>
<evidence type="ECO:0000256" key="5">
    <source>
        <dbReference type="ARBA" id="ARBA00022837"/>
    </source>
</evidence>
<keyword evidence="5 11" id="KW-0106">Calcium</keyword>
<dbReference type="AlphaFoldDB" id="A0A813M311"/>
<dbReference type="GO" id="GO:0012506">
    <property type="term" value="C:vesicle membrane"/>
    <property type="evidence" value="ECO:0007669"/>
    <property type="project" value="TreeGrafter"/>
</dbReference>
<dbReference type="PROSITE" id="PS51897">
    <property type="entry name" value="ANNEXIN_2"/>
    <property type="match status" value="8"/>
</dbReference>
<comment type="function">
    <text evidence="8">Involved in reproduction of the worm. Involved in host-parasite interaction. Delivered into the host cell by means of parasite exosomes. Binds to acidic phospholipid membranes in a calcium-dependent manner in vitro. Causes aggregation of liposomes in the presence of calcium, but not in its absence. Likely to promote membrane fusion. May provide structural integrity within the tegument.</text>
</comment>
<comment type="domain">
    <text evidence="11">A pair of annexin repeats may form one binding site for calcium and phospholipid.</text>
</comment>
<organism evidence="13 14">
    <name type="scientific">Brachionus calyciflorus</name>
    <dbReference type="NCBI Taxonomy" id="104777"/>
    <lineage>
        <taxon>Eukaryota</taxon>
        <taxon>Metazoa</taxon>
        <taxon>Spiralia</taxon>
        <taxon>Gnathifera</taxon>
        <taxon>Rotifera</taxon>
        <taxon>Eurotatoria</taxon>
        <taxon>Monogononta</taxon>
        <taxon>Pseudotrocha</taxon>
        <taxon>Ploima</taxon>
        <taxon>Brachionidae</taxon>
        <taxon>Brachionus</taxon>
    </lineage>
</organism>
<dbReference type="Proteomes" id="UP000663879">
    <property type="component" value="Unassembled WGS sequence"/>
</dbReference>
<keyword evidence="4 11" id="KW-0677">Repeat</keyword>
<feature type="compositionally biased region" description="Basic and acidic residues" evidence="12">
    <location>
        <begin position="326"/>
        <end position="348"/>
    </location>
</feature>
<gene>
    <name evidence="13" type="ORF">OXX778_LOCUS558</name>
</gene>
<dbReference type="PANTHER" id="PTHR10502">
    <property type="entry name" value="ANNEXIN"/>
    <property type="match status" value="1"/>
</dbReference>
<dbReference type="GO" id="GO:0001786">
    <property type="term" value="F:phosphatidylserine binding"/>
    <property type="evidence" value="ECO:0007669"/>
    <property type="project" value="TreeGrafter"/>
</dbReference>
<sequence length="1019" mass="115846">MLKAGLLPAPIIQPLRYDTVGTRIKVGPNTYIQIKSDVPGARIYFTTDGTKPDPFQVGRTGKSSTHKYIGPFRLQLGNRVVRAIVASRDKLRESPIATRYIDVIVEKHSSDHEHEINESSYSEDESENTNKSRRNSFQNSFRLRSASSDFGELQGSVDGPINPVNYSGTQINVWGFPTPDLMNYFQKPQPSTQMGFLTENMIKNLNTPRLAIEAPKSEMENLPENLKKFFKQIIKLYERETDFQNALDRLIENSQVRLGDISENREAFRVTFDCPKFLIDEPVQKVRPKPKPKPRPVSPPIEILEEKDPQPPPQPYKPIPKPLPPPKKEEEFKQPKKEEESRPPKPEFLEPSIYVEELHQQGTLVDAPNFNPEKDSEDLRNAVKGFGTKEEVIINIVGNRSNSQRLKIKDTYTAMFGRDLVKDLKSDTSGNFEKLLIGLFMSPVEYDCMELRKAIQGIGTDDSTLIELLTSRSNKRLKEIAKLYQELYKKKMEDDIQSDTSGAYRKLLTSILSFGRAETNEVDMNLVKQDVDDLVKAGIKKLGTDEQKFNQIFGTRSYAHLRQMFIEYQNITKKTIEDSIKSEMSGNLAKTYIALINNVKNRSAYFAKEIKKSIKGLGTDEHTLNRIIISRCEVDMIQIKDEFQNLFNTPIEKDIQSDVSGDYGKLLLLLIKDPSERVYENAAPEEPHVFEQVEEPIVEETPTLQACSDFDSKNDCERLRKAMKGIGTDEKSIIQIIAKRTRAQRQELKTCFKAMFGRNLLDDLHSELSGSFRDCVEGLMMEKDEFDAFSFKKAIAGLGTDESAIIELLTTRTPEEINAAKTKYQTMFKKNLENDIKSDTSGSFRNVLVSLLTATRPSGNLVDRTQAKLDSEALLNAGTKKWGTDESKFVTILCTRSFSQLRSMFDEYEKLTGHSIEEDLNKECSGDLLKIFLAIVACVRDKQAHFASIMYKAMKGLGTKENSLIRVIVSRCEIDMVQIKQKFEELYKKRLADTIKGDTSGDFQKILLILIGDEDAIKK</sequence>
<reference evidence="13" key="1">
    <citation type="submission" date="2021-02" db="EMBL/GenBank/DDBJ databases">
        <authorList>
            <person name="Nowell W R."/>
        </authorList>
    </citation>
    <scope>NUCLEOTIDE SEQUENCE</scope>
    <source>
        <strain evidence="13">Ploen Becks lab</strain>
    </source>
</reference>
<dbReference type="FunFam" id="1.10.220.10:FF:000002">
    <property type="entry name" value="Annexin"/>
    <property type="match status" value="2"/>
</dbReference>
<dbReference type="Pfam" id="PF13287">
    <property type="entry name" value="Fn3_assoc"/>
    <property type="match status" value="1"/>
</dbReference>
<dbReference type="GO" id="GO:0005509">
    <property type="term" value="F:calcium ion binding"/>
    <property type="evidence" value="ECO:0007669"/>
    <property type="project" value="InterPro"/>
</dbReference>
<evidence type="ECO:0000256" key="9">
    <source>
        <dbReference type="ARBA" id="ARBA00060393"/>
    </source>
</evidence>
<dbReference type="GO" id="GO:0005886">
    <property type="term" value="C:plasma membrane"/>
    <property type="evidence" value="ECO:0007669"/>
    <property type="project" value="TreeGrafter"/>
</dbReference>
<dbReference type="GO" id="GO:0005576">
    <property type="term" value="C:extracellular region"/>
    <property type="evidence" value="ECO:0007669"/>
    <property type="project" value="UniProtKB-SubCell"/>
</dbReference>
<keyword evidence="14" id="KW-1185">Reference proteome</keyword>
<dbReference type="InterPro" id="IPR037104">
    <property type="entry name" value="Annexin_sf"/>
</dbReference>
<evidence type="ECO:0000256" key="4">
    <source>
        <dbReference type="ARBA" id="ARBA00022737"/>
    </source>
</evidence>
<dbReference type="PANTHER" id="PTHR10502:SF102">
    <property type="entry name" value="ANNEXIN B11"/>
    <property type="match status" value="1"/>
</dbReference>
<dbReference type="PROSITE" id="PS00223">
    <property type="entry name" value="ANNEXIN_1"/>
    <property type="match status" value="5"/>
</dbReference>
<comment type="similarity">
    <text evidence="3 11">Belongs to the annexin family.</text>
</comment>
<dbReference type="FunFam" id="1.10.220.10:FF:000003">
    <property type="entry name" value="Annexin"/>
    <property type="match status" value="2"/>
</dbReference>
<feature type="region of interest" description="Disordered" evidence="12">
    <location>
        <begin position="283"/>
        <end position="348"/>
    </location>
</feature>
<evidence type="ECO:0000256" key="3">
    <source>
        <dbReference type="ARBA" id="ARBA00007831"/>
    </source>
</evidence>
<dbReference type="Pfam" id="PF00191">
    <property type="entry name" value="Annexin"/>
    <property type="match status" value="8"/>
</dbReference>
<evidence type="ECO:0000256" key="7">
    <source>
        <dbReference type="ARBA" id="ARBA00023302"/>
    </source>
</evidence>
<keyword evidence="6 11" id="KW-0041">Annexin</keyword>
<feature type="compositionally biased region" description="Pro residues" evidence="12">
    <location>
        <begin position="310"/>
        <end position="325"/>
    </location>
</feature>
<evidence type="ECO:0000256" key="8">
    <source>
        <dbReference type="ARBA" id="ARBA00059330"/>
    </source>
</evidence>
<accession>A0A813M311</accession>
<evidence type="ECO:0000313" key="13">
    <source>
        <dbReference type="EMBL" id="CAF0708115.1"/>
    </source>
</evidence>
<dbReference type="InterPro" id="IPR026876">
    <property type="entry name" value="Fn3_assoc_repeat"/>
</dbReference>
<evidence type="ECO:0000313" key="14">
    <source>
        <dbReference type="Proteomes" id="UP000663879"/>
    </source>
</evidence>
<dbReference type="PRINTS" id="PR00196">
    <property type="entry name" value="ANNEXIN"/>
</dbReference>
<dbReference type="Gene3D" id="1.10.220.10">
    <property type="entry name" value="Annexin"/>
    <property type="match status" value="8"/>
</dbReference>
<dbReference type="OrthoDB" id="37886at2759"/>
<feature type="region of interest" description="Disordered" evidence="12">
    <location>
        <begin position="111"/>
        <end position="140"/>
    </location>
</feature>
<dbReference type="FunFam" id="1.10.220.10:FF:000004">
    <property type="entry name" value="Annexin"/>
    <property type="match status" value="2"/>
</dbReference>
<evidence type="ECO:0000256" key="6">
    <source>
        <dbReference type="ARBA" id="ARBA00023216"/>
    </source>
</evidence>
<evidence type="ECO:0000256" key="10">
    <source>
        <dbReference type="ARBA" id="ARBA00077076"/>
    </source>
</evidence>
<dbReference type="InterPro" id="IPR018502">
    <property type="entry name" value="Annexin_repeat"/>
</dbReference>
<evidence type="ECO:0000256" key="1">
    <source>
        <dbReference type="ARBA" id="ARBA00004340"/>
    </source>
</evidence>